<evidence type="ECO:0000313" key="4">
    <source>
        <dbReference type="Proteomes" id="UP000342300"/>
    </source>
</evidence>
<sequence length="325" mass="33908">MIFAYKLSSQVLPREAGMGLCGIPKTKTCEAHFNLHQPVSDKGWYLMSKEFPMNVFCNKTKVALAVAALAVSAGASAVPIQNVVVGPGGFLVWNGDPLLTAQAPTQANATAALGGNAAAPDGNVELNKFGGNVLPGFGPVTTLSGDDGLGHSITLMSLQLTDWGGQPGGDQALAKAYIQGAANRAELGTLTPVQMDNALAVFFAPNADLGGMAPWQLVSDPNISYVDILPTKVHLGLAGFLNATPFLEAVFGVDLKDGLQVSEVVKYEFAGWTGYAYGFWATPSHVETKDGSYNGNFALVIPEPAGLALFGVGLLGLCLGRRRRA</sequence>
<feature type="transmembrane region" description="Helical" evidence="1">
    <location>
        <begin position="297"/>
        <end position="319"/>
    </location>
</feature>
<keyword evidence="1" id="KW-1133">Transmembrane helix</keyword>
<name>A0A6A7RNX8_9PROT</name>
<feature type="domain" description="Ice-binding protein C-terminal" evidence="2">
    <location>
        <begin position="301"/>
        <end position="324"/>
    </location>
</feature>
<dbReference type="Proteomes" id="UP000342300">
    <property type="component" value="Unassembled WGS sequence"/>
</dbReference>
<dbReference type="Pfam" id="PF07589">
    <property type="entry name" value="PEP-CTERM"/>
    <property type="match status" value="1"/>
</dbReference>
<reference evidence="3 4" key="1">
    <citation type="submission" date="2017-09" db="EMBL/GenBank/DDBJ databases">
        <title>Metagenomic Analysis Reveals Denitrifying Candidatus Accumulibacter and Flanking Population as a Source of N2O.</title>
        <authorList>
            <person name="Gao H."/>
            <person name="Mao Y."/>
            <person name="Zhao X."/>
            <person name="Liu W.-T."/>
            <person name="Zhang T."/>
            <person name="Wells G."/>
        </authorList>
    </citation>
    <scope>NUCLEOTIDE SEQUENCE [LARGE SCALE GENOMIC DNA]</scope>
    <source>
        <strain evidence="3">CANDO_2_IC</strain>
    </source>
</reference>
<dbReference type="EMBL" id="PDHS01000022">
    <property type="protein sequence ID" value="MQM29198.1"/>
    <property type="molecule type" value="Genomic_DNA"/>
</dbReference>
<keyword evidence="1" id="KW-0812">Transmembrane</keyword>
<dbReference type="InterPro" id="IPR013424">
    <property type="entry name" value="Ice-binding_C"/>
</dbReference>
<protein>
    <recommendedName>
        <fullName evidence="2">Ice-binding protein C-terminal domain-containing protein</fullName>
    </recommendedName>
</protein>
<gene>
    <name evidence="3" type="ORF">CRU78_01045</name>
</gene>
<evidence type="ECO:0000256" key="1">
    <source>
        <dbReference type="SAM" id="Phobius"/>
    </source>
</evidence>
<dbReference type="AlphaFoldDB" id="A0A6A7RNX8"/>
<dbReference type="NCBIfam" id="TIGR02595">
    <property type="entry name" value="PEP_CTERM"/>
    <property type="match status" value="1"/>
</dbReference>
<organism evidence="3 4">
    <name type="scientific">Candidatus Accumulibacter phosphatis</name>
    <dbReference type="NCBI Taxonomy" id="327160"/>
    <lineage>
        <taxon>Bacteria</taxon>
        <taxon>Pseudomonadati</taxon>
        <taxon>Pseudomonadota</taxon>
        <taxon>Betaproteobacteria</taxon>
        <taxon>Candidatus Accumulibacter</taxon>
    </lineage>
</organism>
<dbReference type="NCBIfam" id="NF038130">
    <property type="entry name" value="PEP_NF038130"/>
    <property type="match status" value="1"/>
</dbReference>
<keyword evidence="1" id="KW-0472">Membrane</keyword>
<evidence type="ECO:0000259" key="2">
    <source>
        <dbReference type="Pfam" id="PF07589"/>
    </source>
</evidence>
<accession>A0A6A7RNX8</accession>
<evidence type="ECO:0000313" key="3">
    <source>
        <dbReference type="EMBL" id="MQM29198.1"/>
    </source>
</evidence>
<comment type="caution">
    <text evidence="3">The sequence shown here is derived from an EMBL/GenBank/DDBJ whole genome shotgun (WGS) entry which is preliminary data.</text>
</comment>
<proteinExistence type="predicted"/>